<sequence length="154" mass="16939">MIDLVRRKLILAAVALIGLTAGSAATAQETLTRLNPNTATEAELAQIGGLPADLAKAIVAARPFARTGDYDAIVSPRLEGDAKTALYEQLFLPIDLNEATEDEIAVIPGMSRRMIHEFEEYRPYTSIEQFNREIGKYVDDDEVARLRSYVTLGE</sequence>
<dbReference type="Gene3D" id="1.10.150.320">
    <property type="entry name" value="Photosystem II 12 kDa extrinsic protein"/>
    <property type="match status" value="2"/>
</dbReference>
<keyword evidence="1" id="KW-0732">Signal</keyword>
<evidence type="ECO:0008006" key="4">
    <source>
        <dbReference type="Google" id="ProtNLM"/>
    </source>
</evidence>
<dbReference type="EMBL" id="CCNE01000022">
    <property type="protein sequence ID" value="CDX58010.1"/>
    <property type="molecule type" value="Genomic_DNA"/>
</dbReference>
<dbReference type="InterPro" id="IPR010994">
    <property type="entry name" value="RuvA_2-like"/>
</dbReference>
<gene>
    <name evidence="2" type="ORF">MPL3365_290047</name>
</gene>
<dbReference type="AlphaFoldDB" id="A0A090GUX5"/>
<evidence type="ECO:0000313" key="3">
    <source>
        <dbReference type="Proteomes" id="UP000046122"/>
    </source>
</evidence>
<dbReference type="SUPFAM" id="SSF47781">
    <property type="entry name" value="RuvA domain 2-like"/>
    <property type="match status" value="2"/>
</dbReference>
<dbReference type="Proteomes" id="UP000046122">
    <property type="component" value="Unassembled WGS sequence"/>
</dbReference>
<accession>A0A090GUX5</accession>
<feature type="chain" id="PRO_5001856946" description="Helix-hairpin-helix domain-containing protein" evidence="1">
    <location>
        <begin position="28"/>
        <end position="154"/>
    </location>
</feature>
<reference evidence="2 3" key="1">
    <citation type="submission" date="2014-08" db="EMBL/GenBank/DDBJ databases">
        <authorList>
            <person name="Moulin Lionel"/>
        </authorList>
    </citation>
    <scope>NUCLEOTIDE SEQUENCE [LARGE SCALE GENOMIC DNA]</scope>
</reference>
<feature type="signal peptide" evidence="1">
    <location>
        <begin position="1"/>
        <end position="27"/>
    </location>
</feature>
<proteinExistence type="predicted"/>
<evidence type="ECO:0000313" key="2">
    <source>
        <dbReference type="EMBL" id="CDX58010.1"/>
    </source>
</evidence>
<organism evidence="2 3">
    <name type="scientific">Mesorhizobium plurifarium</name>
    <dbReference type="NCBI Taxonomy" id="69974"/>
    <lineage>
        <taxon>Bacteria</taxon>
        <taxon>Pseudomonadati</taxon>
        <taxon>Pseudomonadota</taxon>
        <taxon>Alphaproteobacteria</taxon>
        <taxon>Hyphomicrobiales</taxon>
        <taxon>Phyllobacteriaceae</taxon>
        <taxon>Mesorhizobium</taxon>
    </lineage>
</organism>
<protein>
    <recommendedName>
        <fullName evidence="4">Helix-hairpin-helix domain-containing protein</fullName>
    </recommendedName>
</protein>
<name>A0A090GUX5_MESPL</name>
<evidence type="ECO:0000256" key="1">
    <source>
        <dbReference type="SAM" id="SignalP"/>
    </source>
</evidence>